<proteinExistence type="evidence at transcript level"/>
<dbReference type="EMBL" id="GDAI01001079">
    <property type="protein sequence ID" value="JAI16524.1"/>
    <property type="molecule type" value="mRNA"/>
</dbReference>
<name>A0A0K8TQ81_TABBR</name>
<evidence type="ECO:0000313" key="3">
    <source>
        <dbReference type="EMBL" id="JAI16524.1"/>
    </source>
</evidence>
<organism evidence="3">
    <name type="scientific">Tabanus bromius</name>
    <name type="common">Band-eyed brown horse fly</name>
    <dbReference type="NCBI Taxonomy" id="304241"/>
    <lineage>
        <taxon>Eukaryota</taxon>
        <taxon>Metazoa</taxon>
        <taxon>Ecdysozoa</taxon>
        <taxon>Arthropoda</taxon>
        <taxon>Hexapoda</taxon>
        <taxon>Insecta</taxon>
        <taxon>Pterygota</taxon>
        <taxon>Neoptera</taxon>
        <taxon>Endopterygota</taxon>
        <taxon>Diptera</taxon>
        <taxon>Brachycera</taxon>
        <taxon>Tabanomorpha</taxon>
        <taxon>Tabanoidea</taxon>
        <taxon>Tabanidae</taxon>
        <taxon>Tabanus</taxon>
    </lineage>
</organism>
<evidence type="ECO:0000256" key="1">
    <source>
        <dbReference type="ARBA" id="ARBA00010597"/>
    </source>
</evidence>
<comment type="similarity">
    <text evidence="1">Belongs to the DPCD family.</text>
</comment>
<evidence type="ECO:0000256" key="2">
    <source>
        <dbReference type="ARBA" id="ARBA00020330"/>
    </source>
</evidence>
<dbReference type="InterPro" id="IPR026224">
    <property type="entry name" value="DPCD"/>
</dbReference>
<dbReference type="Pfam" id="PF14913">
    <property type="entry name" value="DPCD"/>
    <property type="match status" value="1"/>
</dbReference>
<dbReference type="PANTHER" id="PTHR31921:SF1">
    <property type="entry name" value="PROTEIN DPCD"/>
    <property type="match status" value="1"/>
</dbReference>
<sequence>MPYSAWLDLIKSAEKYSTIMKGVRKIHYTFPDKREMVEEYSMDTGVVVRRAWKKPKDLLGESKWELELGEDHKLSSESNFLVKESETAPFIVKRITKRNIEWRIRNLPYPVETYVIEPEDNLIVVRTKNKKYFKKIKVEELDRCDLKPVKENISFSHQYNTLIILYKKPELVTEMEIAVLKELKNVETDTQLDELLGELMS</sequence>
<accession>A0A0K8TQ81</accession>
<dbReference type="PANTHER" id="PTHR31921">
    <property type="entry name" value="PROTEIN DPCD"/>
    <property type="match status" value="1"/>
</dbReference>
<dbReference type="AlphaFoldDB" id="A0A0K8TQ81"/>
<dbReference type="PRINTS" id="PR02065">
    <property type="entry name" value="PROTEINDPCD"/>
</dbReference>
<protein>
    <recommendedName>
        <fullName evidence="2">Protein DPCD</fullName>
    </recommendedName>
</protein>
<reference evidence="3" key="1">
    <citation type="journal article" date="2015" name="Insect Biochem. Mol. Biol.">
        <title>An insight into the sialome of the horse fly, Tabanus bromius.</title>
        <authorList>
            <person name="Ribeiro J.M."/>
            <person name="Kazimirova M."/>
            <person name="Takac P."/>
            <person name="Andersen J.F."/>
            <person name="Francischetti I.M."/>
        </authorList>
    </citation>
    <scope>NUCLEOTIDE SEQUENCE</scope>
</reference>